<keyword evidence="4" id="KW-1185">Reference proteome</keyword>
<proteinExistence type="predicted"/>
<feature type="compositionally biased region" description="Basic and acidic residues" evidence="1">
    <location>
        <begin position="201"/>
        <end position="215"/>
    </location>
</feature>
<evidence type="ECO:0000256" key="1">
    <source>
        <dbReference type="SAM" id="MobiDB-lite"/>
    </source>
</evidence>
<evidence type="ECO:0000256" key="2">
    <source>
        <dbReference type="SAM" id="SignalP"/>
    </source>
</evidence>
<sequence>MHLTLALAALFGQTLASTLTDAPPATNSSALERRHIEMVFPPQRNFDNQEWGHFNPLAPDGSNYPCRPRKGLQLKVKGSPTHFTAGVKFEVKFAGEEGKGAVHGGGSCQFSLSKGHSPKKDTRFYVIKSIEGGCPKRNSDGNLKPGEEPDKYEVEIPPQFEPGDWVFAWTWINRIGGEPEYYMNCSPIRIVAGAEKSSLQRRREQGPPKEKEAAPEAKQPGTSDAEPGSKGKEQGAPEKGNGPKETKKPSPSGKELGGIDQYPGVFMANLGEVSGGCTTTAALRAQKAILYPHPGNIVERGNGDADPKLITQPCDGNPHNKNSAHTLSPRCPSPHRCRIAPPVTVYRLRQRSSIYLHITTTFGDAIKGLKS</sequence>
<dbReference type="PANTHER" id="PTHR36182:SF2">
    <property type="entry name" value="LYTIC POLYSACCHARIDE MONOOXYGENASE"/>
    <property type="match status" value="1"/>
</dbReference>
<feature type="signal peptide" evidence="2">
    <location>
        <begin position="1"/>
        <end position="16"/>
    </location>
</feature>
<keyword evidence="2" id="KW-0732">Signal</keyword>
<evidence type="ECO:0008006" key="5">
    <source>
        <dbReference type="Google" id="ProtNLM"/>
    </source>
</evidence>
<feature type="compositionally biased region" description="Basic and acidic residues" evidence="1">
    <location>
        <begin position="227"/>
        <end position="248"/>
    </location>
</feature>
<dbReference type="EMBL" id="JABSND010000125">
    <property type="protein sequence ID" value="KAI6296824.1"/>
    <property type="molecule type" value="Genomic_DNA"/>
</dbReference>
<dbReference type="Proteomes" id="UP001059893">
    <property type="component" value="Unassembled WGS sequence"/>
</dbReference>
<dbReference type="Gene3D" id="2.70.50.70">
    <property type="match status" value="1"/>
</dbReference>
<feature type="region of interest" description="Disordered" evidence="1">
    <location>
        <begin position="196"/>
        <end position="259"/>
    </location>
</feature>
<dbReference type="PANTHER" id="PTHR36182">
    <property type="entry name" value="PROTEIN, PUTATIVE (AFU_ORTHOLOGUE AFUA_6G10930)-RELATED"/>
    <property type="match status" value="1"/>
</dbReference>
<evidence type="ECO:0000313" key="3">
    <source>
        <dbReference type="EMBL" id="KAI6296824.1"/>
    </source>
</evidence>
<comment type="caution">
    <text evidence="3">The sequence shown here is derived from an EMBL/GenBank/DDBJ whole genome shotgun (WGS) entry which is preliminary data.</text>
</comment>
<protein>
    <recommendedName>
        <fullName evidence="5">Lytic polysaccharide monooxygenase</fullName>
    </recommendedName>
</protein>
<feature type="chain" id="PRO_5046653391" description="Lytic polysaccharide monooxygenase" evidence="2">
    <location>
        <begin position="17"/>
        <end position="371"/>
    </location>
</feature>
<evidence type="ECO:0000313" key="4">
    <source>
        <dbReference type="Proteomes" id="UP001059893"/>
    </source>
</evidence>
<organism evidence="3 4">
    <name type="scientific">Pyricularia grisea</name>
    <name type="common">Crabgrass-specific blast fungus</name>
    <name type="synonym">Magnaporthe grisea</name>
    <dbReference type="NCBI Taxonomy" id="148305"/>
    <lineage>
        <taxon>Eukaryota</taxon>
        <taxon>Fungi</taxon>
        <taxon>Dikarya</taxon>
        <taxon>Ascomycota</taxon>
        <taxon>Pezizomycotina</taxon>
        <taxon>Sordariomycetes</taxon>
        <taxon>Sordariomycetidae</taxon>
        <taxon>Magnaporthales</taxon>
        <taxon>Pyriculariaceae</taxon>
        <taxon>Pyricularia</taxon>
    </lineage>
</organism>
<name>A0ABQ8NGR7_PYRGI</name>
<gene>
    <name evidence="3" type="ORF">MCOR33_006698</name>
</gene>
<accession>A0ABQ8NGR7</accession>
<reference evidence="3" key="1">
    <citation type="submission" date="2021-01" db="EMBL/GenBank/DDBJ databases">
        <title>Deciphering the adaptive evolutionary patterns associated with biogeogrpahic diversity in the finger millet blast pathogen Magnaporthe oryzae in Eastern Africa.</title>
        <authorList>
            <person name="Onyema G."/>
            <person name="Shittu T.A."/>
            <person name="Dodsworth S."/>
            <person name="Devilliers S."/>
            <person name="Muthumeenakshi S."/>
            <person name="Sreenivasaprasad S."/>
        </authorList>
    </citation>
    <scope>NUCLEOTIDE SEQUENCE</scope>
    <source>
        <strain evidence="3">D15/s37</strain>
    </source>
</reference>